<evidence type="ECO:0000256" key="2">
    <source>
        <dbReference type="SAM" id="Phobius"/>
    </source>
</evidence>
<keyword evidence="2" id="KW-0472">Membrane</keyword>
<dbReference type="STRING" id="1707952.A6A03_01265"/>
<proteinExistence type="predicted"/>
<keyword evidence="4" id="KW-1185">Reference proteome</keyword>
<dbReference type="OrthoDB" id="163174at2"/>
<feature type="compositionally biased region" description="Pro residues" evidence="1">
    <location>
        <begin position="109"/>
        <end position="119"/>
    </location>
</feature>
<dbReference type="EMBL" id="LWQS01000038">
    <property type="protein sequence ID" value="OAN47398.1"/>
    <property type="molecule type" value="Genomic_DNA"/>
</dbReference>
<comment type="caution">
    <text evidence="3">The sequence shown here is derived from an EMBL/GenBank/DDBJ whole genome shotgun (WGS) entry which is preliminary data.</text>
</comment>
<dbReference type="RefSeq" id="WP_066784604.1">
    <property type="nucleotide sequence ID" value="NZ_LWQS01000038.1"/>
</dbReference>
<name>A0A178MH35_9CHLR</name>
<feature type="region of interest" description="Disordered" evidence="1">
    <location>
        <begin position="69"/>
        <end position="126"/>
    </location>
</feature>
<evidence type="ECO:0000313" key="3">
    <source>
        <dbReference type="EMBL" id="OAN47398.1"/>
    </source>
</evidence>
<accession>A0A178MH35</accession>
<organism evidence="3 4">
    <name type="scientific">Chloroflexus islandicus</name>
    <dbReference type="NCBI Taxonomy" id="1707952"/>
    <lineage>
        <taxon>Bacteria</taxon>
        <taxon>Bacillati</taxon>
        <taxon>Chloroflexota</taxon>
        <taxon>Chloroflexia</taxon>
        <taxon>Chloroflexales</taxon>
        <taxon>Chloroflexineae</taxon>
        <taxon>Chloroflexaceae</taxon>
        <taxon>Chloroflexus</taxon>
    </lineage>
</organism>
<gene>
    <name evidence="3" type="ORF">A6A03_01265</name>
</gene>
<evidence type="ECO:0000313" key="4">
    <source>
        <dbReference type="Proteomes" id="UP000078287"/>
    </source>
</evidence>
<keyword evidence="2" id="KW-0812">Transmembrane</keyword>
<sequence>MEQRRRGSGWIGWLVFLLFILGPSILPPLARWLTQQTGMPIGTTELFIALIVLMVVISVGSSIFGALRRSSEGSGGPSIPEANDPFNFPSAQGEVVRLPSSNPDDVFRTPPPPPEPPRMPASSTNLPGAPRFEPIIDPRILTIGIIGVVFIGLVFGVLFLLTNP</sequence>
<reference evidence="3 4" key="1">
    <citation type="submission" date="2016-04" db="EMBL/GenBank/DDBJ databases">
        <title>Chloroflexus islandicus sp. nov., a thermophilic filamentous anoxygenic phototrophic bacterium from geyser Strokkur (Iceland).</title>
        <authorList>
            <person name="Gaisin V.A."/>
            <person name="Kalashnikov A.M."/>
            <person name="Sukhacheva M.V."/>
            <person name="Grouzdev D.S."/>
            <person name="Ivanov T.M."/>
            <person name="Kuznetsov B."/>
            <person name="Gorlenko V.M."/>
        </authorList>
    </citation>
    <scope>NUCLEOTIDE SEQUENCE [LARGE SCALE GENOMIC DNA]</scope>
    <source>
        <strain evidence="4">isl-2</strain>
    </source>
</reference>
<feature type="transmembrane region" description="Helical" evidence="2">
    <location>
        <begin position="140"/>
        <end position="161"/>
    </location>
</feature>
<evidence type="ECO:0000256" key="1">
    <source>
        <dbReference type="SAM" id="MobiDB-lite"/>
    </source>
</evidence>
<dbReference type="Proteomes" id="UP000078287">
    <property type="component" value="Unassembled WGS sequence"/>
</dbReference>
<feature type="transmembrane region" description="Helical" evidence="2">
    <location>
        <begin position="46"/>
        <end position="67"/>
    </location>
</feature>
<keyword evidence="2" id="KW-1133">Transmembrane helix</keyword>
<feature type="transmembrane region" description="Helical" evidence="2">
    <location>
        <begin position="7"/>
        <end position="26"/>
    </location>
</feature>
<dbReference type="AlphaFoldDB" id="A0A178MH35"/>
<protein>
    <submittedName>
        <fullName evidence="3">Uncharacterized protein</fullName>
    </submittedName>
</protein>